<gene>
    <name evidence="2" type="ORF">AMS68_007131</name>
</gene>
<keyword evidence="1" id="KW-0175">Coiled coil</keyword>
<accession>A0A6H0Y3M1</accession>
<keyword evidence="3" id="KW-1185">Reference proteome</keyword>
<protein>
    <submittedName>
        <fullName evidence="2">Uncharacterized protein</fullName>
    </submittedName>
</protein>
<evidence type="ECO:0000313" key="2">
    <source>
        <dbReference type="EMBL" id="QIX01614.1"/>
    </source>
</evidence>
<dbReference type="OrthoDB" id="5015991at2759"/>
<evidence type="ECO:0000256" key="1">
    <source>
        <dbReference type="SAM" id="Coils"/>
    </source>
</evidence>
<dbReference type="AlphaFoldDB" id="A0A6H0Y3M1"/>
<dbReference type="Proteomes" id="UP000503462">
    <property type="component" value="Chromosome 5"/>
</dbReference>
<dbReference type="EMBL" id="CP051143">
    <property type="protein sequence ID" value="QIX01614.1"/>
    <property type="molecule type" value="Genomic_DNA"/>
</dbReference>
<feature type="coiled-coil region" evidence="1">
    <location>
        <begin position="142"/>
        <end position="190"/>
    </location>
</feature>
<organism evidence="2 3">
    <name type="scientific">Peltaster fructicola</name>
    <dbReference type="NCBI Taxonomy" id="286661"/>
    <lineage>
        <taxon>Eukaryota</taxon>
        <taxon>Fungi</taxon>
        <taxon>Dikarya</taxon>
        <taxon>Ascomycota</taxon>
        <taxon>Pezizomycotina</taxon>
        <taxon>Dothideomycetes</taxon>
        <taxon>Dothideomycetes incertae sedis</taxon>
        <taxon>Peltaster</taxon>
    </lineage>
</organism>
<evidence type="ECO:0000313" key="3">
    <source>
        <dbReference type="Proteomes" id="UP000503462"/>
    </source>
</evidence>
<name>A0A6H0Y3M1_9PEZI</name>
<reference evidence="2 3" key="1">
    <citation type="journal article" date="2016" name="Sci. Rep.">
        <title>Peltaster fructicola genome reveals evolution from an invasive phytopathogen to an ectophytic parasite.</title>
        <authorList>
            <person name="Xu C."/>
            <person name="Chen H."/>
            <person name="Gleason M.L."/>
            <person name="Xu J.R."/>
            <person name="Liu H."/>
            <person name="Zhang R."/>
            <person name="Sun G."/>
        </authorList>
    </citation>
    <scope>NUCLEOTIDE SEQUENCE [LARGE SCALE GENOMIC DNA]</scope>
    <source>
        <strain evidence="2 3">LNHT1506</strain>
    </source>
</reference>
<proteinExistence type="predicted"/>
<sequence length="203" mass="23860">MQRRDKTLDKTCPDHVQARDKLAKGGEKRKHKYRPPLSRKINFFLLIDSDSSEPHESALSSSFASIKSCSITIAPERQHTSITFQSSNMCFYEQYQFACRDWKWGNFRTHCQKEYRMGETCGMKMVYQTLPLPDKCKLCLKIEAKTRRLQKHKDDYQRWAREPGRYSASMEKALEEMRSIASEIQALMGEKTDKFNMIGNLRR</sequence>